<protein>
    <recommendedName>
        <fullName evidence="2">Ig-like domain-containing protein</fullName>
    </recommendedName>
</protein>
<feature type="compositionally biased region" description="Pro residues" evidence="1">
    <location>
        <begin position="91"/>
        <end position="109"/>
    </location>
</feature>
<dbReference type="Proteomes" id="UP000324832">
    <property type="component" value="Unassembled WGS sequence"/>
</dbReference>
<dbReference type="InterPro" id="IPR013783">
    <property type="entry name" value="Ig-like_fold"/>
</dbReference>
<reference evidence="3 4" key="1">
    <citation type="submission" date="2017-07" db="EMBL/GenBank/DDBJ databases">
        <authorList>
            <person name="Talla V."/>
            <person name="Backstrom N."/>
        </authorList>
    </citation>
    <scope>NUCLEOTIDE SEQUENCE [LARGE SCALE GENOMIC DNA]</scope>
</reference>
<proteinExistence type="predicted"/>
<name>A0A5E4QR21_9NEOP</name>
<keyword evidence="4" id="KW-1185">Reference proteome</keyword>
<dbReference type="AlphaFoldDB" id="A0A5E4QR21"/>
<evidence type="ECO:0000313" key="3">
    <source>
        <dbReference type="EMBL" id="VVD00789.1"/>
    </source>
</evidence>
<feature type="compositionally biased region" description="Pro residues" evidence="1">
    <location>
        <begin position="72"/>
        <end position="81"/>
    </location>
</feature>
<feature type="region of interest" description="Disordered" evidence="1">
    <location>
        <begin position="72"/>
        <end position="109"/>
    </location>
</feature>
<dbReference type="InterPro" id="IPR036179">
    <property type="entry name" value="Ig-like_dom_sf"/>
</dbReference>
<evidence type="ECO:0000313" key="4">
    <source>
        <dbReference type="Proteomes" id="UP000324832"/>
    </source>
</evidence>
<accession>A0A5E4QR21</accession>
<dbReference type="SUPFAM" id="SSF48726">
    <property type="entry name" value="Immunoglobulin"/>
    <property type="match status" value="1"/>
</dbReference>
<evidence type="ECO:0000256" key="1">
    <source>
        <dbReference type="SAM" id="MobiDB-lite"/>
    </source>
</evidence>
<organism evidence="3 4">
    <name type="scientific">Leptidea sinapis</name>
    <dbReference type="NCBI Taxonomy" id="189913"/>
    <lineage>
        <taxon>Eukaryota</taxon>
        <taxon>Metazoa</taxon>
        <taxon>Ecdysozoa</taxon>
        <taxon>Arthropoda</taxon>
        <taxon>Hexapoda</taxon>
        <taxon>Insecta</taxon>
        <taxon>Pterygota</taxon>
        <taxon>Neoptera</taxon>
        <taxon>Endopterygota</taxon>
        <taxon>Lepidoptera</taxon>
        <taxon>Glossata</taxon>
        <taxon>Ditrysia</taxon>
        <taxon>Papilionoidea</taxon>
        <taxon>Pieridae</taxon>
        <taxon>Dismorphiinae</taxon>
        <taxon>Leptidea</taxon>
    </lineage>
</organism>
<dbReference type="CDD" id="cd00096">
    <property type="entry name" value="Ig"/>
    <property type="match status" value="1"/>
</dbReference>
<gene>
    <name evidence="3" type="ORF">LSINAPIS_LOCUS11354</name>
</gene>
<feature type="domain" description="Ig-like" evidence="2">
    <location>
        <begin position="1"/>
        <end position="32"/>
    </location>
</feature>
<dbReference type="InterPro" id="IPR007110">
    <property type="entry name" value="Ig-like_dom"/>
</dbReference>
<dbReference type="PROSITE" id="PS50835">
    <property type="entry name" value="IG_LIKE"/>
    <property type="match status" value="1"/>
</dbReference>
<dbReference type="EMBL" id="FZQP02004989">
    <property type="protein sequence ID" value="VVD00789.1"/>
    <property type="molecule type" value="Genomic_DNA"/>
</dbReference>
<sequence length="109" mass="11941">MTLVVNDMSRGDSGSYRCHVDNHLGNAQAEISLYNEERYTDTPLRDKMEDPALEQSDIYVVLSQHQMQTLEPLPPVLPLPTTPSTLLSSPPASPPPLVPLVELTPPPPA</sequence>
<dbReference type="InterPro" id="IPR013151">
    <property type="entry name" value="Immunoglobulin_dom"/>
</dbReference>
<dbReference type="Gene3D" id="2.60.40.10">
    <property type="entry name" value="Immunoglobulins"/>
    <property type="match status" value="1"/>
</dbReference>
<evidence type="ECO:0000259" key="2">
    <source>
        <dbReference type="PROSITE" id="PS50835"/>
    </source>
</evidence>
<dbReference type="Pfam" id="PF00047">
    <property type="entry name" value="ig"/>
    <property type="match status" value="1"/>
</dbReference>